<keyword evidence="3" id="KW-1185">Reference proteome</keyword>
<organism evidence="2 3">
    <name type="scientific">Trifolium subterraneum</name>
    <name type="common">Subterranean clover</name>
    <dbReference type="NCBI Taxonomy" id="3900"/>
    <lineage>
        <taxon>Eukaryota</taxon>
        <taxon>Viridiplantae</taxon>
        <taxon>Streptophyta</taxon>
        <taxon>Embryophyta</taxon>
        <taxon>Tracheophyta</taxon>
        <taxon>Spermatophyta</taxon>
        <taxon>Magnoliopsida</taxon>
        <taxon>eudicotyledons</taxon>
        <taxon>Gunneridae</taxon>
        <taxon>Pentapetalae</taxon>
        <taxon>rosids</taxon>
        <taxon>fabids</taxon>
        <taxon>Fabales</taxon>
        <taxon>Fabaceae</taxon>
        <taxon>Papilionoideae</taxon>
        <taxon>50 kb inversion clade</taxon>
        <taxon>NPAAA clade</taxon>
        <taxon>Hologalegina</taxon>
        <taxon>IRL clade</taxon>
        <taxon>Trifolieae</taxon>
        <taxon>Trifolium</taxon>
    </lineage>
</organism>
<name>A0A2Z6NBV3_TRISU</name>
<evidence type="ECO:0000313" key="2">
    <source>
        <dbReference type="EMBL" id="GAU39553.1"/>
    </source>
</evidence>
<feature type="region of interest" description="Disordered" evidence="1">
    <location>
        <begin position="23"/>
        <end position="60"/>
    </location>
</feature>
<dbReference type="EMBL" id="DF973767">
    <property type="protein sequence ID" value="GAU39553.1"/>
    <property type="molecule type" value="Genomic_DNA"/>
</dbReference>
<proteinExistence type="predicted"/>
<sequence>MVNSHWIHIRIFTSNSSHRITIVPSLPNSKERDASCGGDKSGQRRMTTTWQKGRGGSGGR</sequence>
<dbReference type="Proteomes" id="UP000242715">
    <property type="component" value="Unassembled WGS sequence"/>
</dbReference>
<reference evidence="3" key="1">
    <citation type="journal article" date="2017" name="Front. Plant Sci.">
        <title>Climate Clever Clovers: New Paradigm to Reduce the Environmental Footprint of Ruminants by Breeding Low Methanogenic Forages Utilizing Haplotype Variation.</title>
        <authorList>
            <person name="Kaur P."/>
            <person name="Appels R."/>
            <person name="Bayer P.E."/>
            <person name="Keeble-Gagnere G."/>
            <person name="Wang J."/>
            <person name="Hirakawa H."/>
            <person name="Shirasawa K."/>
            <person name="Vercoe P."/>
            <person name="Stefanova K."/>
            <person name="Durmic Z."/>
            <person name="Nichols P."/>
            <person name="Revell C."/>
            <person name="Isobe S.N."/>
            <person name="Edwards D."/>
            <person name="Erskine W."/>
        </authorList>
    </citation>
    <scope>NUCLEOTIDE SEQUENCE [LARGE SCALE GENOMIC DNA]</scope>
    <source>
        <strain evidence="3">cv. Daliak</strain>
    </source>
</reference>
<evidence type="ECO:0000313" key="3">
    <source>
        <dbReference type="Proteomes" id="UP000242715"/>
    </source>
</evidence>
<gene>
    <name evidence="2" type="ORF">TSUD_38060</name>
</gene>
<accession>A0A2Z6NBV3</accession>
<protein>
    <submittedName>
        <fullName evidence="2">Uncharacterized protein</fullName>
    </submittedName>
</protein>
<evidence type="ECO:0000256" key="1">
    <source>
        <dbReference type="SAM" id="MobiDB-lite"/>
    </source>
</evidence>
<dbReference type="AlphaFoldDB" id="A0A2Z6NBV3"/>